<keyword evidence="5" id="KW-1185">Reference proteome</keyword>
<dbReference type="HOGENOM" id="CLU_009583_27_6_0"/>
<feature type="domain" description="Glycosyltransferase subfamily 4-like N-terminal" evidence="3">
    <location>
        <begin position="69"/>
        <end position="178"/>
    </location>
</feature>
<dbReference type="Pfam" id="PF13439">
    <property type="entry name" value="Glyco_transf_4"/>
    <property type="match status" value="1"/>
</dbReference>
<dbReference type="InterPro" id="IPR001296">
    <property type="entry name" value="Glyco_trans_1"/>
</dbReference>
<dbReference type="PANTHER" id="PTHR46401:SF2">
    <property type="entry name" value="GLYCOSYLTRANSFERASE WBBK-RELATED"/>
    <property type="match status" value="1"/>
</dbReference>
<dbReference type="GO" id="GO:0009103">
    <property type="term" value="P:lipopolysaccharide biosynthetic process"/>
    <property type="evidence" value="ECO:0007669"/>
    <property type="project" value="TreeGrafter"/>
</dbReference>
<protein>
    <submittedName>
        <fullName evidence="4">Glycosyl transferase, group 1</fullName>
    </submittedName>
</protein>
<dbReference type="Gene3D" id="3.40.50.2000">
    <property type="entry name" value="Glycogen Phosphorylase B"/>
    <property type="match status" value="2"/>
</dbReference>
<sequence length="384" mass="44177">MRLGIDARLFHVNTGIGRYTRSLFFEFLQQPPQTDDQIILFYDRPIDRASFFPAPLESAFAQSDRIQVVTRSCQRRIVWTNWSLPPLLRQQKIDVYHGVCNFELPIRKICRYVVTIHDLVPLFFPELVPKKHLLFFKLFITRAAQTADIIITDSEHSKQDICRYLRVTERKVRVIHLGYTPLSLPQDAEEQRRSLLEPYGIRQPYLLFVGVIEPKKNLDRLLEAFALLRTERHISDDVQLVIAGGKGWFCEQIERRITELRLERSVVLTGFVPDSTLPFLYSGAEAFVFPSIYEGFGLPVVEAMSYGAPVITSNVSSLPEIAGDAAIFVTPTASESIAEGINTVLKNPEKREQMKKAGRLRAQHFSWPRTAEETYRVYQEVFRG</sequence>
<gene>
    <name evidence="4" type="ORF">U14_04927</name>
</gene>
<dbReference type="FunFam" id="3.40.50.2000:FF:000119">
    <property type="entry name" value="Glycosyl transferase group 1"/>
    <property type="match status" value="1"/>
</dbReference>
<dbReference type="InterPro" id="IPR028098">
    <property type="entry name" value="Glyco_trans_4-like_N"/>
</dbReference>
<dbReference type="PANTHER" id="PTHR46401">
    <property type="entry name" value="GLYCOSYLTRANSFERASE WBBK-RELATED"/>
    <property type="match status" value="1"/>
</dbReference>
<dbReference type="AlphaFoldDB" id="A0A0S6W5D7"/>
<name>A0A0S6W5D7_9BACT</name>
<dbReference type="Proteomes" id="UP000030700">
    <property type="component" value="Unassembled WGS sequence"/>
</dbReference>
<evidence type="ECO:0000256" key="1">
    <source>
        <dbReference type="ARBA" id="ARBA00022679"/>
    </source>
</evidence>
<evidence type="ECO:0000259" key="3">
    <source>
        <dbReference type="Pfam" id="PF13439"/>
    </source>
</evidence>
<feature type="domain" description="Glycosyl transferase family 1" evidence="2">
    <location>
        <begin position="202"/>
        <end position="360"/>
    </location>
</feature>
<proteinExistence type="predicted"/>
<reference evidence="4" key="1">
    <citation type="journal article" date="2015" name="PeerJ">
        <title>First genomic representation of candidate bacterial phylum KSB3 points to enhanced environmental sensing as a trigger of wastewater bulking.</title>
        <authorList>
            <person name="Sekiguchi Y."/>
            <person name="Ohashi A."/>
            <person name="Parks D.H."/>
            <person name="Yamauchi T."/>
            <person name="Tyson G.W."/>
            <person name="Hugenholtz P."/>
        </authorList>
    </citation>
    <scope>NUCLEOTIDE SEQUENCE [LARGE SCALE GENOMIC DNA]</scope>
</reference>
<evidence type="ECO:0000259" key="2">
    <source>
        <dbReference type="Pfam" id="PF00534"/>
    </source>
</evidence>
<evidence type="ECO:0000313" key="4">
    <source>
        <dbReference type="EMBL" id="GAK53660.1"/>
    </source>
</evidence>
<dbReference type="STRING" id="1499966.U14_04927"/>
<accession>A0A0S6W5D7</accession>
<dbReference type="CDD" id="cd03809">
    <property type="entry name" value="GT4_MtfB-like"/>
    <property type="match status" value="1"/>
</dbReference>
<dbReference type="EMBL" id="DF820459">
    <property type="protein sequence ID" value="GAK53660.1"/>
    <property type="molecule type" value="Genomic_DNA"/>
</dbReference>
<dbReference type="GO" id="GO:0016757">
    <property type="term" value="F:glycosyltransferase activity"/>
    <property type="evidence" value="ECO:0007669"/>
    <property type="project" value="InterPro"/>
</dbReference>
<evidence type="ECO:0000313" key="5">
    <source>
        <dbReference type="Proteomes" id="UP000030700"/>
    </source>
</evidence>
<organism evidence="4">
    <name type="scientific">Candidatus Moduliflexus flocculans</name>
    <dbReference type="NCBI Taxonomy" id="1499966"/>
    <lineage>
        <taxon>Bacteria</taxon>
        <taxon>Candidatus Moduliflexota</taxon>
        <taxon>Candidatus Moduliflexia</taxon>
        <taxon>Candidatus Moduliflexales</taxon>
        <taxon>Candidatus Moduliflexaceae</taxon>
    </lineage>
</organism>
<keyword evidence="1 4" id="KW-0808">Transferase</keyword>
<dbReference type="Pfam" id="PF00534">
    <property type="entry name" value="Glycos_transf_1"/>
    <property type="match status" value="1"/>
</dbReference>
<dbReference type="SUPFAM" id="SSF53756">
    <property type="entry name" value="UDP-Glycosyltransferase/glycogen phosphorylase"/>
    <property type="match status" value="1"/>
</dbReference>